<evidence type="ECO:0000313" key="2">
    <source>
        <dbReference type="EMBL" id="KAK3607008.1"/>
    </source>
</evidence>
<feature type="region of interest" description="Disordered" evidence="1">
    <location>
        <begin position="112"/>
        <end position="131"/>
    </location>
</feature>
<evidence type="ECO:0000313" key="3">
    <source>
        <dbReference type="Proteomes" id="UP001195483"/>
    </source>
</evidence>
<accession>A0AAE0TBK0</accession>
<gene>
    <name evidence="2" type="ORF">CHS0354_023170</name>
</gene>
<dbReference type="EMBL" id="JAEAOA010001404">
    <property type="protein sequence ID" value="KAK3607008.1"/>
    <property type="molecule type" value="Genomic_DNA"/>
</dbReference>
<dbReference type="Proteomes" id="UP001195483">
    <property type="component" value="Unassembled WGS sequence"/>
</dbReference>
<sequence length="131" mass="14939">MGNKDEKERCIPSRDKTSYEKRDRTNLSHILCLVSSTRGPQLKCDTNLHSRSGNSKQIVRIAEFSSGTARSLHRNYINNIFGSITRQRKSLEYVIMELAILDEAHMEEAKLTNRHSDSSTSKTSLCCRHTP</sequence>
<reference evidence="2" key="3">
    <citation type="submission" date="2023-05" db="EMBL/GenBank/DDBJ databases">
        <authorList>
            <person name="Smith C.H."/>
        </authorList>
    </citation>
    <scope>NUCLEOTIDE SEQUENCE</scope>
    <source>
        <strain evidence="2">CHS0354</strain>
        <tissue evidence="2">Mantle</tissue>
    </source>
</reference>
<reference evidence="2" key="1">
    <citation type="journal article" date="2021" name="Genome Biol. Evol.">
        <title>A High-Quality Reference Genome for a Parasitic Bivalve with Doubly Uniparental Inheritance (Bivalvia: Unionida).</title>
        <authorList>
            <person name="Smith C.H."/>
        </authorList>
    </citation>
    <scope>NUCLEOTIDE SEQUENCE</scope>
    <source>
        <strain evidence="2">CHS0354</strain>
    </source>
</reference>
<comment type="caution">
    <text evidence="2">The sequence shown here is derived from an EMBL/GenBank/DDBJ whole genome shotgun (WGS) entry which is preliminary data.</text>
</comment>
<feature type="region of interest" description="Disordered" evidence="1">
    <location>
        <begin position="1"/>
        <end position="22"/>
    </location>
</feature>
<proteinExistence type="predicted"/>
<name>A0AAE0TBK0_9BIVA</name>
<evidence type="ECO:0000256" key="1">
    <source>
        <dbReference type="SAM" id="MobiDB-lite"/>
    </source>
</evidence>
<keyword evidence="3" id="KW-1185">Reference proteome</keyword>
<dbReference type="AlphaFoldDB" id="A0AAE0TBK0"/>
<reference evidence="2" key="2">
    <citation type="journal article" date="2021" name="Genome Biol. Evol.">
        <title>Developing a high-quality reference genome for a parasitic bivalve with doubly uniparental inheritance (Bivalvia: Unionida).</title>
        <authorList>
            <person name="Smith C.H."/>
        </authorList>
    </citation>
    <scope>NUCLEOTIDE SEQUENCE</scope>
    <source>
        <strain evidence="2">CHS0354</strain>
        <tissue evidence="2">Mantle</tissue>
    </source>
</reference>
<organism evidence="2 3">
    <name type="scientific">Potamilus streckersoni</name>
    <dbReference type="NCBI Taxonomy" id="2493646"/>
    <lineage>
        <taxon>Eukaryota</taxon>
        <taxon>Metazoa</taxon>
        <taxon>Spiralia</taxon>
        <taxon>Lophotrochozoa</taxon>
        <taxon>Mollusca</taxon>
        <taxon>Bivalvia</taxon>
        <taxon>Autobranchia</taxon>
        <taxon>Heteroconchia</taxon>
        <taxon>Palaeoheterodonta</taxon>
        <taxon>Unionida</taxon>
        <taxon>Unionoidea</taxon>
        <taxon>Unionidae</taxon>
        <taxon>Ambleminae</taxon>
        <taxon>Lampsilini</taxon>
        <taxon>Potamilus</taxon>
    </lineage>
</organism>
<protein>
    <submittedName>
        <fullName evidence="2">Uncharacterized protein</fullName>
    </submittedName>
</protein>